<dbReference type="OrthoDB" id="4064873at2759"/>
<dbReference type="EMBL" id="JAGMUV010000012">
    <property type="protein sequence ID" value="KAH7137829.1"/>
    <property type="molecule type" value="Genomic_DNA"/>
</dbReference>
<proteinExistence type="predicted"/>
<comment type="caution">
    <text evidence="7">The sequence shown here is derived from an EMBL/GenBank/DDBJ whole genome shotgun (WGS) entry which is preliminary data.</text>
</comment>
<keyword evidence="5" id="KW-0472">Membrane</keyword>
<evidence type="ECO:0000256" key="2">
    <source>
        <dbReference type="ARBA" id="ARBA00023163"/>
    </source>
</evidence>
<dbReference type="Gene3D" id="4.10.240.10">
    <property type="entry name" value="Zn(2)-C6 fungal-type DNA-binding domain"/>
    <property type="match status" value="1"/>
</dbReference>
<keyword evidence="3" id="KW-0539">Nucleus</keyword>
<dbReference type="PANTHER" id="PTHR47424">
    <property type="entry name" value="REGULATORY PROTEIN GAL4"/>
    <property type="match status" value="1"/>
</dbReference>
<feature type="transmembrane region" description="Helical" evidence="5">
    <location>
        <begin position="537"/>
        <end position="561"/>
    </location>
</feature>
<dbReference type="GO" id="GO:0008270">
    <property type="term" value="F:zinc ion binding"/>
    <property type="evidence" value="ECO:0007669"/>
    <property type="project" value="InterPro"/>
</dbReference>
<feature type="compositionally biased region" description="Low complexity" evidence="4">
    <location>
        <begin position="88"/>
        <end position="113"/>
    </location>
</feature>
<dbReference type="InterPro" id="IPR036864">
    <property type="entry name" value="Zn2-C6_fun-type_DNA-bd_sf"/>
</dbReference>
<keyword evidence="8" id="KW-1185">Reference proteome</keyword>
<dbReference type="InterPro" id="IPR001138">
    <property type="entry name" value="Zn2Cys6_DnaBD"/>
</dbReference>
<dbReference type="CDD" id="cd00067">
    <property type="entry name" value="GAL4"/>
    <property type="match status" value="1"/>
</dbReference>
<dbReference type="AlphaFoldDB" id="A0A9P9EE97"/>
<dbReference type="GO" id="GO:0000981">
    <property type="term" value="F:DNA-binding transcription factor activity, RNA polymerase II-specific"/>
    <property type="evidence" value="ECO:0007669"/>
    <property type="project" value="InterPro"/>
</dbReference>
<keyword evidence="1" id="KW-0805">Transcription regulation</keyword>
<evidence type="ECO:0000256" key="4">
    <source>
        <dbReference type="SAM" id="MobiDB-lite"/>
    </source>
</evidence>
<organism evidence="7 8">
    <name type="scientific">Dactylonectria macrodidyma</name>
    <dbReference type="NCBI Taxonomy" id="307937"/>
    <lineage>
        <taxon>Eukaryota</taxon>
        <taxon>Fungi</taxon>
        <taxon>Dikarya</taxon>
        <taxon>Ascomycota</taxon>
        <taxon>Pezizomycotina</taxon>
        <taxon>Sordariomycetes</taxon>
        <taxon>Hypocreomycetidae</taxon>
        <taxon>Hypocreales</taxon>
        <taxon>Nectriaceae</taxon>
        <taxon>Dactylonectria</taxon>
    </lineage>
</organism>
<dbReference type="InterPro" id="IPR051127">
    <property type="entry name" value="Fungal_SecMet_Regulators"/>
</dbReference>
<dbReference type="Proteomes" id="UP000738349">
    <property type="component" value="Unassembled WGS sequence"/>
</dbReference>
<feature type="region of interest" description="Disordered" evidence="4">
    <location>
        <begin position="57"/>
        <end position="127"/>
    </location>
</feature>
<feature type="transmembrane region" description="Helical" evidence="5">
    <location>
        <begin position="465"/>
        <end position="483"/>
    </location>
</feature>
<dbReference type="Pfam" id="PF00172">
    <property type="entry name" value="Zn_clus"/>
    <property type="match status" value="1"/>
</dbReference>
<keyword evidence="5" id="KW-0812">Transmembrane</keyword>
<dbReference type="CDD" id="cd12148">
    <property type="entry name" value="fungal_TF_MHR"/>
    <property type="match status" value="1"/>
</dbReference>
<accession>A0A9P9EE97</accession>
<dbReference type="SMART" id="SM00066">
    <property type="entry name" value="GAL4"/>
    <property type="match status" value="1"/>
</dbReference>
<evidence type="ECO:0000256" key="1">
    <source>
        <dbReference type="ARBA" id="ARBA00023015"/>
    </source>
</evidence>
<name>A0A9P9EE97_9HYPO</name>
<feature type="domain" description="Zn(2)-C6 fungal-type" evidence="6">
    <location>
        <begin position="17"/>
        <end position="48"/>
    </location>
</feature>
<evidence type="ECO:0000313" key="8">
    <source>
        <dbReference type="Proteomes" id="UP000738349"/>
    </source>
</evidence>
<dbReference type="PANTHER" id="PTHR47424:SF9">
    <property type="entry name" value="TAH-2"/>
    <property type="match status" value="1"/>
</dbReference>
<sequence>MPRPKVRPEDRQRSRKACSACKGSKIRCDSELPCSSCTKRGQSSSCEYSDIDRRRRHHGTRLDAASTLTASARVVPASRSRGPPTTNAASASSEVVVSPIIRTPPTTCTTTRTDIAPESTPSPRNPMLDGSAGEQGLIGTTEDASFLCFLRKTLRPFIGNIRFTDSKSQNVVHGMEDSQIVETDDFQVSVEHMYFLLDSYFEATSGLLDLFTADEIDSLISERATSPCSNPSPTINRENLAALDVALAIGAQTQPHTMRITDPRLHVALLSRACRIAFEDMLMSPSLERVRLFLLMAFYMLGACNRNAASMYLGVACKAADVLGLRSTHSGAGSQLGDHDLRLRTLNSLTVVNVLASFILDSRQSTPLASVELNTSGNAKAVPAEHDQSTFSAILEGCLHIESIVKSLRTGHMLHVPTAECLLEQLRHWTESLRGPLRLFMFSSTAELDSADRQALIGHAHLSCVYYFAVILITRPFLVVYLVSRLRGRAPDHLIDDLDQATDVTIKNNKVSKLAQVCVSAATCMIRSLQKAQATRFSFGNLCLLKAWVFGSGLVLGFSMFAGEPRQDIQAAFQGACDVLDSISQISPQAQVYHSILTDFEEAVGKYQHRVTLEISKTVQYYLDTDPFLNTAQGEGHHPSSPFHLDNVRLILEEDGALNLGADKDQGDLTMDVDLQLNWLDLDLHLVDNSLVFTTEPFQGLFWSLE</sequence>
<reference evidence="7" key="1">
    <citation type="journal article" date="2021" name="Nat. Commun.">
        <title>Genetic determinants of endophytism in the Arabidopsis root mycobiome.</title>
        <authorList>
            <person name="Mesny F."/>
            <person name="Miyauchi S."/>
            <person name="Thiergart T."/>
            <person name="Pickel B."/>
            <person name="Atanasova L."/>
            <person name="Karlsson M."/>
            <person name="Huettel B."/>
            <person name="Barry K.W."/>
            <person name="Haridas S."/>
            <person name="Chen C."/>
            <person name="Bauer D."/>
            <person name="Andreopoulos W."/>
            <person name="Pangilinan J."/>
            <person name="LaButti K."/>
            <person name="Riley R."/>
            <person name="Lipzen A."/>
            <person name="Clum A."/>
            <person name="Drula E."/>
            <person name="Henrissat B."/>
            <person name="Kohler A."/>
            <person name="Grigoriev I.V."/>
            <person name="Martin F.M."/>
            <person name="Hacquard S."/>
        </authorList>
    </citation>
    <scope>NUCLEOTIDE SEQUENCE</scope>
    <source>
        <strain evidence="7">MPI-CAGE-AT-0147</strain>
    </source>
</reference>
<evidence type="ECO:0000259" key="6">
    <source>
        <dbReference type="PROSITE" id="PS50048"/>
    </source>
</evidence>
<protein>
    <recommendedName>
        <fullName evidence="6">Zn(2)-C6 fungal-type domain-containing protein</fullName>
    </recommendedName>
</protein>
<dbReference type="GO" id="GO:0005634">
    <property type="term" value="C:nucleus"/>
    <property type="evidence" value="ECO:0007669"/>
    <property type="project" value="TreeGrafter"/>
</dbReference>
<dbReference type="GO" id="GO:0000435">
    <property type="term" value="P:positive regulation of transcription from RNA polymerase II promoter by galactose"/>
    <property type="evidence" value="ECO:0007669"/>
    <property type="project" value="TreeGrafter"/>
</dbReference>
<dbReference type="SUPFAM" id="SSF57701">
    <property type="entry name" value="Zn2/Cys6 DNA-binding domain"/>
    <property type="match status" value="1"/>
</dbReference>
<keyword evidence="2" id="KW-0804">Transcription</keyword>
<gene>
    <name evidence="7" type="ORF">EDB81DRAFT_693101</name>
</gene>
<evidence type="ECO:0000256" key="5">
    <source>
        <dbReference type="SAM" id="Phobius"/>
    </source>
</evidence>
<evidence type="ECO:0000256" key="3">
    <source>
        <dbReference type="ARBA" id="ARBA00023242"/>
    </source>
</evidence>
<evidence type="ECO:0000313" key="7">
    <source>
        <dbReference type="EMBL" id="KAH7137829.1"/>
    </source>
</evidence>
<dbReference type="GO" id="GO:0000978">
    <property type="term" value="F:RNA polymerase II cis-regulatory region sequence-specific DNA binding"/>
    <property type="evidence" value="ECO:0007669"/>
    <property type="project" value="TreeGrafter"/>
</dbReference>
<dbReference type="PROSITE" id="PS50048">
    <property type="entry name" value="ZN2_CY6_FUNGAL_2"/>
    <property type="match status" value="1"/>
</dbReference>
<dbReference type="PROSITE" id="PS00463">
    <property type="entry name" value="ZN2_CY6_FUNGAL_1"/>
    <property type="match status" value="1"/>
</dbReference>
<keyword evidence="5" id="KW-1133">Transmembrane helix</keyword>